<keyword evidence="6" id="KW-1185">Reference proteome</keyword>
<dbReference type="PRINTS" id="PR00947">
    <property type="entry name" value="CUTICLE"/>
</dbReference>
<accession>A0AAV8W1K7</accession>
<dbReference type="GO" id="GO:0062129">
    <property type="term" value="C:chitin-based extracellular matrix"/>
    <property type="evidence" value="ECO:0007669"/>
    <property type="project" value="TreeGrafter"/>
</dbReference>
<keyword evidence="1 2" id="KW-0193">Cuticle</keyword>
<dbReference type="PROSITE" id="PS51155">
    <property type="entry name" value="CHIT_BIND_RR_2"/>
    <property type="match status" value="1"/>
</dbReference>
<feature type="compositionally biased region" description="Polar residues" evidence="3">
    <location>
        <begin position="110"/>
        <end position="135"/>
    </location>
</feature>
<proteinExistence type="predicted"/>
<organism evidence="5 6">
    <name type="scientific">Exocentrus adspersus</name>
    <dbReference type="NCBI Taxonomy" id="1586481"/>
    <lineage>
        <taxon>Eukaryota</taxon>
        <taxon>Metazoa</taxon>
        <taxon>Ecdysozoa</taxon>
        <taxon>Arthropoda</taxon>
        <taxon>Hexapoda</taxon>
        <taxon>Insecta</taxon>
        <taxon>Pterygota</taxon>
        <taxon>Neoptera</taxon>
        <taxon>Endopterygota</taxon>
        <taxon>Coleoptera</taxon>
        <taxon>Polyphaga</taxon>
        <taxon>Cucujiformia</taxon>
        <taxon>Chrysomeloidea</taxon>
        <taxon>Cerambycidae</taxon>
        <taxon>Lamiinae</taxon>
        <taxon>Acanthocinini</taxon>
        <taxon>Exocentrus</taxon>
    </lineage>
</organism>
<dbReference type="InterPro" id="IPR000618">
    <property type="entry name" value="Insect_cuticle"/>
</dbReference>
<evidence type="ECO:0000256" key="1">
    <source>
        <dbReference type="ARBA" id="ARBA00022460"/>
    </source>
</evidence>
<evidence type="ECO:0000256" key="2">
    <source>
        <dbReference type="PROSITE-ProRule" id="PRU00497"/>
    </source>
</evidence>
<reference evidence="5 6" key="1">
    <citation type="journal article" date="2023" name="Insect Mol. Biol.">
        <title>Genome sequencing provides insights into the evolution of gene families encoding plant cell wall-degrading enzymes in longhorned beetles.</title>
        <authorList>
            <person name="Shin N.R."/>
            <person name="Okamura Y."/>
            <person name="Kirsch R."/>
            <person name="Pauchet Y."/>
        </authorList>
    </citation>
    <scope>NUCLEOTIDE SEQUENCE [LARGE SCALE GENOMIC DNA]</scope>
    <source>
        <strain evidence="5">EAD_L_NR</strain>
    </source>
</reference>
<comment type="caution">
    <text evidence="5">The sequence shown here is derived from an EMBL/GenBank/DDBJ whole genome shotgun (WGS) entry which is preliminary data.</text>
</comment>
<dbReference type="GO" id="GO:0008010">
    <property type="term" value="F:structural constituent of chitin-based larval cuticle"/>
    <property type="evidence" value="ECO:0007669"/>
    <property type="project" value="TreeGrafter"/>
</dbReference>
<feature type="chain" id="PRO_5044023915" evidence="4">
    <location>
        <begin position="16"/>
        <end position="296"/>
    </location>
</feature>
<protein>
    <submittedName>
        <fullName evidence="5">Uncharacterized protein</fullName>
    </submittedName>
</protein>
<dbReference type="PANTHER" id="PTHR10380">
    <property type="entry name" value="CUTICLE PROTEIN"/>
    <property type="match status" value="1"/>
</dbReference>
<evidence type="ECO:0000256" key="4">
    <source>
        <dbReference type="SAM" id="SignalP"/>
    </source>
</evidence>
<gene>
    <name evidence="5" type="ORF">NQ315_005254</name>
</gene>
<feature type="signal peptide" evidence="4">
    <location>
        <begin position="1"/>
        <end position="15"/>
    </location>
</feature>
<dbReference type="EMBL" id="JANEYG010000014">
    <property type="protein sequence ID" value="KAJ8920388.1"/>
    <property type="molecule type" value="Genomic_DNA"/>
</dbReference>
<dbReference type="Proteomes" id="UP001159042">
    <property type="component" value="Unassembled WGS sequence"/>
</dbReference>
<evidence type="ECO:0000313" key="5">
    <source>
        <dbReference type="EMBL" id="KAJ8920388.1"/>
    </source>
</evidence>
<feature type="region of interest" description="Disordered" evidence="3">
    <location>
        <begin position="102"/>
        <end position="135"/>
    </location>
</feature>
<dbReference type="Pfam" id="PF00379">
    <property type="entry name" value="Chitin_bind_4"/>
    <property type="match status" value="1"/>
</dbReference>
<dbReference type="InterPro" id="IPR050468">
    <property type="entry name" value="Cuticle_Struct_Prot"/>
</dbReference>
<dbReference type="PANTHER" id="PTHR10380:SF173">
    <property type="entry name" value="CUTICULAR PROTEIN 47EF, ISOFORM C-RELATED"/>
    <property type="match status" value="1"/>
</dbReference>
<sequence>MKLLILACFVAATSAGLLPSAYLPPVTAPAKIVTPVSTAYFYRAPVAVSGYVPVPAVTTTQVLSDVSTPASTQSPVEVPAATTTIGASANVTSAIIISTTQSSEDVGTGNDVTPTVSSTNPQGNDIPSSGASSTQISGVSSPTVLYGVPLAPVQTYQVPVTAPVVPIVRYNFETNGQGNYRYDYETANHIAAQESGALNSAGSNEVQGAYSYLAPSGEIISLSYIAGETGFVPEGAHLPTPPPTPEAILRSLEINAAAEARRVAEQSQVSAQLTSGNLYLPPAQTTAQALEAGYRY</sequence>
<evidence type="ECO:0000256" key="3">
    <source>
        <dbReference type="SAM" id="MobiDB-lite"/>
    </source>
</evidence>
<evidence type="ECO:0000313" key="6">
    <source>
        <dbReference type="Proteomes" id="UP001159042"/>
    </source>
</evidence>
<dbReference type="AlphaFoldDB" id="A0AAV8W1K7"/>
<keyword evidence="4" id="KW-0732">Signal</keyword>
<name>A0AAV8W1K7_9CUCU</name>